<dbReference type="GO" id="GO:0006048">
    <property type="term" value="P:UDP-N-acetylglucosamine biosynthetic process"/>
    <property type="evidence" value="ECO:0007669"/>
    <property type="project" value="UniProtKB-UniRule"/>
</dbReference>
<dbReference type="Gene3D" id="3.40.630.30">
    <property type="match status" value="1"/>
</dbReference>
<comment type="caution">
    <text evidence="3">The sequence shown here is derived from an EMBL/GenBank/DDBJ whole genome shotgun (WGS) entry which is preliminary data.</text>
</comment>
<comment type="similarity">
    <text evidence="1">Belongs to the acetyltransferase family. GNA1 subfamily.</text>
</comment>
<comment type="catalytic activity">
    <reaction evidence="1">
        <text>D-glucosamine 6-phosphate + acetyl-CoA = N-acetyl-D-glucosamine 6-phosphate + CoA + H(+)</text>
        <dbReference type="Rhea" id="RHEA:10292"/>
        <dbReference type="ChEBI" id="CHEBI:15378"/>
        <dbReference type="ChEBI" id="CHEBI:57287"/>
        <dbReference type="ChEBI" id="CHEBI:57288"/>
        <dbReference type="ChEBI" id="CHEBI:57513"/>
        <dbReference type="ChEBI" id="CHEBI:58725"/>
        <dbReference type="EC" id="2.3.1.4"/>
    </reaction>
</comment>
<dbReference type="OrthoDB" id="329272at2759"/>
<sequence length="149" mass="17492">MEDIEIIHVTTQKEKEKCFQMRIEVFVKEQKIPVENEIDEYDSSLDCHHFLVLKNTQPIGTIRIYPYNDNITAKIGRISILKEYRGNGIGTLLISKVESFAKSQLGYKKCILHAQKNKSSWYENRGYKVLNEEIFYEEGIEHIKMGKDF</sequence>
<dbReference type="Proteomes" id="UP000265703">
    <property type="component" value="Unassembled WGS sequence"/>
</dbReference>
<evidence type="ECO:0000313" key="4">
    <source>
        <dbReference type="Proteomes" id="UP000265703"/>
    </source>
</evidence>
<dbReference type="PANTHER" id="PTHR13355">
    <property type="entry name" value="GLUCOSAMINE 6-PHOSPHATE N-ACETYLTRANSFERASE"/>
    <property type="match status" value="1"/>
</dbReference>
<dbReference type="SUPFAM" id="SSF55729">
    <property type="entry name" value="Acyl-CoA N-acyltransferases (Nat)"/>
    <property type="match status" value="1"/>
</dbReference>
<reference evidence="3 4" key="1">
    <citation type="submission" date="2018-06" db="EMBL/GenBank/DDBJ databases">
        <title>Comparative genomics reveals the genomic features of Rhizophagus irregularis, R. cerebriforme, R. diaphanum and Gigaspora rosea, and their symbiotic lifestyle signature.</title>
        <authorList>
            <person name="Morin E."/>
            <person name="San Clemente H."/>
            <person name="Chen E.C.H."/>
            <person name="De La Providencia I."/>
            <person name="Hainaut M."/>
            <person name="Kuo A."/>
            <person name="Kohler A."/>
            <person name="Murat C."/>
            <person name="Tang N."/>
            <person name="Roy S."/>
            <person name="Loubradou J."/>
            <person name="Henrissat B."/>
            <person name="Grigoriev I.V."/>
            <person name="Corradi N."/>
            <person name="Roux C."/>
            <person name="Martin F.M."/>
        </authorList>
    </citation>
    <scope>NUCLEOTIDE SEQUENCE [LARGE SCALE GENOMIC DNA]</scope>
    <source>
        <strain evidence="3 4">DAOM 227022</strain>
    </source>
</reference>
<dbReference type="InterPro" id="IPR000182">
    <property type="entry name" value="GNAT_dom"/>
</dbReference>
<gene>
    <name evidence="3" type="ORF">C1645_609501</name>
</gene>
<keyword evidence="1 3" id="KW-0808">Transferase</keyword>
<dbReference type="UniPathway" id="UPA00113">
    <property type="reaction ID" value="UER00529"/>
</dbReference>
<evidence type="ECO:0000259" key="2">
    <source>
        <dbReference type="PROSITE" id="PS51186"/>
    </source>
</evidence>
<keyword evidence="1 3" id="KW-0012">Acyltransferase</keyword>
<dbReference type="EMBL" id="QKYT01000099">
    <property type="protein sequence ID" value="RIA93680.1"/>
    <property type="molecule type" value="Genomic_DNA"/>
</dbReference>
<dbReference type="InterPro" id="IPR039143">
    <property type="entry name" value="GNPNAT1-like"/>
</dbReference>
<dbReference type="PANTHER" id="PTHR13355:SF11">
    <property type="entry name" value="GLUCOSAMINE 6-PHOSPHATE N-ACETYLTRANSFERASE"/>
    <property type="match status" value="1"/>
</dbReference>
<dbReference type="STRING" id="658196.A0A397T5S3"/>
<name>A0A397T5S3_9GLOM</name>
<protein>
    <recommendedName>
        <fullName evidence="1">Glucosamine 6-phosphate N-acetyltransferase</fullName>
        <ecNumber evidence="1">2.3.1.4</ecNumber>
    </recommendedName>
</protein>
<dbReference type="EC" id="2.3.1.4" evidence="1"/>
<dbReference type="InterPro" id="IPR016181">
    <property type="entry name" value="Acyl_CoA_acyltransferase"/>
</dbReference>
<keyword evidence="4" id="KW-1185">Reference proteome</keyword>
<comment type="pathway">
    <text evidence="1">Nucleotide-sugar biosynthesis; UDP-N-acetyl-alpha-D-glucosamine biosynthesis; N-acetyl-alpha-D-glucosamine 1-phosphate from alpha-D-glucosamine 6-phosphate (route I): step 1/2.</text>
</comment>
<evidence type="ECO:0000313" key="3">
    <source>
        <dbReference type="EMBL" id="RIA93680.1"/>
    </source>
</evidence>
<dbReference type="Pfam" id="PF13673">
    <property type="entry name" value="Acetyltransf_10"/>
    <property type="match status" value="1"/>
</dbReference>
<accession>A0A397T5S3</accession>
<organism evidence="3 4">
    <name type="scientific">Glomus cerebriforme</name>
    <dbReference type="NCBI Taxonomy" id="658196"/>
    <lineage>
        <taxon>Eukaryota</taxon>
        <taxon>Fungi</taxon>
        <taxon>Fungi incertae sedis</taxon>
        <taxon>Mucoromycota</taxon>
        <taxon>Glomeromycotina</taxon>
        <taxon>Glomeromycetes</taxon>
        <taxon>Glomerales</taxon>
        <taxon>Glomeraceae</taxon>
        <taxon>Glomus</taxon>
    </lineage>
</organism>
<dbReference type="CDD" id="cd04301">
    <property type="entry name" value="NAT_SF"/>
    <property type="match status" value="1"/>
</dbReference>
<dbReference type="AlphaFoldDB" id="A0A397T5S3"/>
<dbReference type="GO" id="GO:0004343">
    <property type="term" value="F:glucosamine 6-phosphate N-acetyltransferase activity"/>
    <property type="evidence" value="ECO:0007669"/>
    <property type="project" value="UniProtKB-UniRule"/>
</dbReference>
<feature type="domain" description="N-acetyltransferase" evidence="2">
    <location>
        <begin position="4"/>
        <end position="149"/>
    </location>
</feature>
<proteinExistence type="inferred from homology"/>
<evidence type="ECO:0000256" key="1">
    <source>
        <dbReference type="RuleBase" id="RU365086"/>
    </source>
</evidence>
<dbReference type="PROSITE" id="PS51186">
    <property type="entry name" value="GNAT"/>
    <property type="match status" value="1"/>
</dbReference>